<name>A0A2D3PIM1_9FUSO</name>
<dbReference type="Gene3D" id="3.30.160.250">
    <property type="match status" value="1"/>
</dbReference>
<dbReference type="EMBL" id="CP024702">
    <property type="protein sequence ID" value="ATV66110.1"/>
    <property type="molecule type" value="Genomic_DNA"/>
</dbReference>
<evidence type="ECO:0000313" key="1">
    <source>
        <dbReference type="EMBL" id="ATV66110.1"/>
    </source>
</evidence>
<gene>
    <name evidence="1" type="ORF">CTM86_05610</name>
</gene>
<dbReference type="InterPro" id="IPR035069">
    <property type="entry name" value="TTHA1013/TTHA0281-like"/>
</dbReference>
<sequence>MTTKNYIAVAKYLEDNTILLSFPDFEGLTTTADSEENIQNNAAKAIKSKLAELKNSNIEAPEPKKITEVSKNLQAGEFTTYIPVTETPSFSTLKDNETLKDVTNKVDNFINKDIKKSVPEGKEHFLGIVGAILAILNTLLFPVYTFDGFLGFAGGGANFFNMNALYMLFGLAFLAFSGANIYASLNRDMKILQISTLGILGTFVLCYLLVFITAVTNDYLSVGIIKFIIYLISVIVIYSGYRILNSLNDSNN</sequence>
<dbReference type="SUPFAM" id="SSF143100">
    <property type="entry name" value="TTHA1013/TTHA0281-like"/>
    <property type="match status" value="1"/>
</dbReference>
<organism evidence="1 2">
    <name type="scientific">Fusobacterium pseudoperiodonticum</name>
    <dbReference type="NCBI Taxonomy" id="2663009"/>
    <lineage>
        <taxon>Bacteria</taxon>
        <taxon>Fusobacteriati</taxon>
        <taxon>Fusobacteriota</taxon>
        <taxon>Fusobacteriia</taxon>
        <taxon>Fusobacteriales</taxon>
        <taxon>Fusobacteriaceae</taxon>
        <taxon>Fusobacterium</taxon>
    </lineage>
</organism>
<protein>
    <submittedName>
        <fullName evidence="1">Uncharacterized protein</fullName>
    </submittedName>
</protein>
<accession>A0A2D3PIM1</accession>
<dbReference type="Proteomes" id="UP000231749">
    <property type="component" value="Chromosome"/>
</dbReference>
<dbReference type="AlphaFoldDB" id="A0A2D3PIM1"/>
<evidence type="ECO:0000313" key="2">
    <source>
        <dbReference type="Proteomes" id="UP000231749"/>
    </source>
</evidence>
<dbReference type="RefSeq" id="WP_099989001.1">
    <property type="nucleotide sequence ID" value="NZ_CP024701.1"/>
</dbReference>
<proteinExistence type="predicted"/>
<reference evidence="2" key="1">
    <citation type="submission" date="2017-11" db="EMBL/GenBank/DDBJ databases">
        <title>Genome sequencing of Fusobacterium periodonticum KCOM 1282.</title>
        <authorList>
            <person name="Kook J.-K."/>
            <person name="Park S.-N."/>
            <person name="Lim Y.K."/>
        </authorList>
    </citation>
    <scope>NUCLEOTIDE SEQUENCE [LARGE SCALE GENOMIC DNA]</scope>
    <source>
        <strain evidence="2">KCOM 1282</strain>
    </source>
</reference>